<feature type="transmembrane region" description="Helical" evidence="1">
    <location>
        <begin position="155"/>
        <end position="178"/>
    </location>
</feature>
<keyword evidence="1" id="KW-1133">Transmembrane helix</keyword>
<dbReference type="EMBL" id="JADCNL010000002">
    <property type="protein sequence ID" value="KAG0492903.1"/>
    <property type="molecule type" value="Genomic_DNA"/>
</dbReference>
<feature type="transmembrane region" description="Helical" evidence="1">
    <location>
        <begin position="38"/>
        <end position="59"/>
    </location>
</feature>
<feature type="transmembrane region" description="Helical" evidence="1">
    <location>
        <begin position="104"/>
        <end position="134"/>
    </location>
</feature>
<keyword evidence="1" id="KW-0472">Membrane</keyword>
<accession>A0A835RVM2</accession>
<dbReference type="Proteomes" id="UP000636800">
    <property type="component" value="Chromosome 2"/>
</dbReference>
<sequence length="293" mass="32200">MAIIGDALRQAFMPKHDYVSLREEEQAWGRMQRSVASVLAAAIGMAVVVAAAVSMNIVFPGDPSGRLFCGDRRVLALQVNKGSGSDRYASHGASYLTDEEATEFYWMVVFVPSVILFLASVIYLLAGIVVTYSFPARHICLKVVENNYCASKRGGVRCLFILNAIFAVTFGLLALFLGSSLLSLGSNCSIPLFWCYEIVAWGLVVLYGGTAFLLRRKAAAVLDDGFHDGRNLGLEMLESATQVPPDVQRRVSEGFRSWMGSSLLSDDDEEEEMDYRSIEEARPVLIDSGLQRE</sequence>
<gene>
    <name evidence="2" type="ORF">HPP92_006301</name>
</gene>
<reference evidence="2 3" key="1">
    <citation type="journal article" date="2020" name="Nat. Food">
        <title>A phased Vanilla planifolia genome enables genetic improvement of flavour and production.</title>
        <authorList>
            <person name="Hasing T."/>
            <person name="Tang H."/>
            <person name="Brym M."/>
            <person name="Khazi F."/>
            <person name="Huang T."/>
            <person name="Chambers A.H."/>
        </authorList>
    </citation>
    <scope>NUCLEOTIDE SEQUENCE [LARGE SCALE GENOMIC DNA]</scope>
    <source>
        <tissue evidence="2">Leaf</tissue>
    </source>
</reference>
<keyword evidence="3" id="KW-1185">Reference proteome</keyword>
<organism evidence="2 3">
    <name type="scientific">Vanilla planifolia</name>
    <name type="common">Vanilla</name>
    <dbReference type="NCBI Taxonomy" id="51239"/>
    <lineage>
        <taxon>Eukaryota</taxon>
        <taxon>Viridiplantae</taxon>
        <taxon>Streptophyta</taxon>
        <taxon>Embryophyta</taxon>
        <taxon>Tracheophyta</taxon>
        <taxon>Spermatophyta</taxon>
        <taxon>Magnoliopsida</taxon>
        <taxon>Liliopsida</taxon>
        <taxon>Asparagales</taxon>
        <taxon>Orchidaceae</taxon>
        <taxon>Vanilloideae</taxon>
        <taxon>Vanilleae</taxon>
        <taxon>Vanilla</taxon>
    </lineage>
</organism>
<dbReference type="PANTHER" id="PTHR36060:SF1">
    <property type="entry name" value="OS02G0272400 PROTEIN"/>
    <property type="match status" value="1"/>
</dbReference>
<evidence type="ECO:0000313" key="3">
    <source>
        <dbReference type="Proteomes" id="UP000636800"/>
    </source>
</evidence>
<dbReference type="AlphaFoldDB" id="A0A835RVM2"/>
<evidence type="ECO:0000256" key="1">
    <source>
        <dbReference type="SAM" id="Phobius"/>
    </source>
</evidence>
<name>A0A835RVM2_VANPL</name>
<keyword evidence="1" id="KW-0812">Transmembrane</keyword>
<dbReference type="PANTHER" id="PTHR36060">
    <property type="entry name" value="OS02G0272400 PROTEIN"/>
    <property type="match status" value="1"/>
</dbReference>
<feature type="transmembrane region" description="Helical" evidence="1">
    <location>
        <begin position="190"/>
        <end position="214"/>
    </location>
</feature>
<proteinExistence type="predicted"/>
<comment type="caution">
    <text evidence="2">The sequence shown here is derived from an EMBL/GenBank/DDBJ whole genome shotgun (WGS) entry which is preliminary data.</text>
</comment>
<protein>
    <recommendedName>
        <fullName evidence="4">Transmembrane protein</fullName>
    </recommendedName>
</protein>
<evidence type="ECO:0000313" key="2">
    <source>
        <dbReference type="EMBL" id="KAG0492903.1"/>
    </source>
</evidence>
<evidence type="ECO:0008006" key="4">
    <source>
        <dbReference type="Google" id="ProtNLM"/>
    </source>
</evidence>